<evidence type="ECO:0000313" key="2">
    <source>
        <dbReference type="EMBL" id="SGY84866.1"/>
    </source>
</evidence>
<dbReference type="EMBL" id="FPLJ01000021">
    <property type="protein sequence ID" value="SGY84866.1"/>
    <property type="molecule type" value="Genomic_DNA"/>
</dbReference>
<organism evidence="3 5">
    <name type="scientific">Moritella viscosa</name>
    <dbReference type="NCBI Taxonomy" id="80854"/>
    <lineage>
        <taxon>Bacteria</taxon>
        <taxon>Pseudomonadati</taxon>
        <taxon>Pseudomonadota</taxon>
        <taxon>Gammaproteobacteria</taxon>
        <taxon>Alteromonadales</taxon>
        <taxon>Moritellaceae</taxon>
        <taxon>Moritella</taxon>
    </lineage>
</organism>
<dbReference type="RefSeq" id="WP_075473661.1">
    <property type="nucleotide sequence ID" value="NZ_CAWQZC010000047.1"/>
</dbReference>
<keyword evidence="1" id="KW-0472">Membrane</keyword>
<gene>
    <name evidence="2" type="ORF">MT2528_0737</name>
    <name evidence="3" type="ORF">NVI5450_4541</name>
</gene>
<evidence type="ECO:0000256" key="1">
    <source>
        <dbReference type="SAM" id="Phobius"/>
    </source>
</evidence>
<evidence type="ECO:0000313" key="3">
    <source>
        <dbReference type="EMBL" id="SGZ17561.1"/>
    </source>
</evidence>
<protein>
    <submittedName>
        <fullName evidence="3">Uncharacterized protein</fullName>
    </submittedName>
</protein>
<accession>A0A1K9YR29</accession>
<dbReference type="OrthoDB" id="6401192at2"/>
<keyword evidence="1" id="KW-1133">Transmembrane helix</keyword>
<evidence type="ECO:0000313" key="4">
    <source>
        <dbReference type="Proteomes" id="UP000182660"/>
    </source>
</evidence>
<dbReference type="AlphaFoldDB" id="A0A1K9YR29"/>
<keyword evidence="1" id="KW-0812">Transmembrane</keyword>
<feature type="transmembrane region" description="Helical" evidence="1">
    <location>
        <begin position="6"/>
        <end position="24"/>
    </location>
</feature>
<keyword evidence="4" id="KW-1185">Reference proteome</keyword>
<dbReference type="GeneID" id="61298274"/>
<name>A0A1K9YR29_9GAMM</name>
<sequence>MDFYTLALGLFMLCHGSYILFTRAKAKHQKARLNFMMKALGRPFGFTIYSLIYVILPIGFGAYISYSGINNVSLSALFAG</sequence>
<reference evidence="3 5" key="2">
    <citation type="submission" date="2016-11" db="EMBL/GenBank/DDBJ databases">
        <authorList>
            <person name="Jaros S."/>
            <person name="Januszkiewicz K."/>
            <person name="Wedrychowicz H."/>
        </authorList>
    </citation>
    <scope>NUCLEOTIDE SEQUENCE [LARGE SCALE GENOMIC DNA]</scope>
    <source>
        <strain evidence="3">NVI 5450</strain>
    </source>
</reference>
<dbReference type="Proteomes" id="UP000183794">
    <property type="component" value="Unassembled WGS sequence"/>
</dbReference>
<dbReference type="EMBL" id="FPLD01000131">
    <property type="protein sequence ID" value="SGZ17561.1"/>
    <property type="molecule type" value="Genomic_DNA"/>
</dbReference>
<evidence type="ECO:0000313" key="5">
    <source>
        <dbReference type="Proteomes" id="UP000183794"/>
    </source>
</evidence>
<proteinExistence type="predicted"/>
<dbReference type="Proteomes" id="UP000182660">
    <property type="component" value="Unassembled WGS sequence"/>
</dbReference>
<reference evidence="2 4" key="1">
    <citation type="submission" date="2016-11" db="EMBL/GenBank/DDBJ databases">
        <authorList>
            <person name="Klemetsen T."/>
        </authorList>
    </citation>
    <scope>NUCLEOTIDE SEQUENCE [LARGE SCALE GENOMIC DNA]</scope>
    <source>
        <strain evidence="2">MT 2528</strain>
    </source>
</reference>
<feature type="transmembrane region" description="Helical" evidence="1">
    <location>
        <begin position="44"/>
        <end position="66"/>
    </location>
</feature>